<dbReference type="Gene3D" id="3.30.465.10">
    <property type="match status" value="1"/>
</dbReference>
<dbReference type="Gene3D" id="1.10.45.10">
    <property type="entry name" value="Vanillyl-alcohol Oxidase, Chain A, domain 4"/>
    <property type="match status" value="1"/>
</dbReference>
<dbReference type="PROSITE" id="PS51387">
    <property type="entry name" value="FAD_PCMH"/>
    <property type="match status" value="1"/>
</dbReference>
<comment type="caution">
    <text evidence="3">The sequence shown here is derived from an EMBL/GenBank/DDBJ whole genome shotgun (WGS) entry which is preliminary data.</text>
</comment>
<keyword evidence="1" id="KW-0560">Oxidoreductase</keyword>
<sequence length="404" mass="44639">MSSSPAVWENWAGTESCRPEAVLRAQSVEHVSEIVADATRRGVTVRPVGSGHSFAPLVPTDGIVLDISALSGITSIDPALHQATIGAGTTIAALGEPLWDAGLTLRNQGAIDAQTIAGAMSTSTHGSGLALPMLSAGIVGADVVLASGEVERFEANDPRLPALRAAVGTLGVIVSLDLQLEPIFKIAERLEFWPFAEVLERWEEETRAHRHFSFVRGPMYDMSAVLPPVPEGTDDPTLVRIYDAVDLDAVDSDGPGQRINRPYRIYPDQYEPAWEEIEPYIPFERSREAFAVSLELLEKFPDVFPLEVRTIAGDDAWLSPTQGQESITVNLCRTWGPDNRPFFHAADEALAPFPARPHWGKQPYLRDREFFRTLYPRWDDFVRLRRRLDPTGTFLNAPLRPLLE</sequence>
<protein>
    <submittedName>
        <fullName evidence="3">FAD/FMN-containing dehydrogenase</fullName>
    </submittedName>
</protein>
<organism evidence="3 4">
    <name type="scientific">Kineococcus aurantiacus</name>
    <dbReference type="NCBI Taxonomy" id="37633"/>
    <lineage>
        <taxon>Bacteria</taxon>
        <taxon>Bacillati</taxon>
        <taxon>Actinomycetota</taxon>
        <taxon>Actinomycetes</taxon>
        <taxon>Kineosporiales</taxon>
        <taxon>Kineosporiaceae</taxon>
        <taxon>Kineococcus</taxon>
    </lineage>
</organism>
<keyword evidence="4" id="KW-1185">Reference proteome</keyword>
<dbReference type="GO" id="GO:0003885">
    <property type="term" value="F:D-arabinono-1,4-lactone oxidase activity"/>
    <property type="evidence" value="ECO:0007669"/>
    <property type="project" value="InterPro"/>
</dbReference>
<dbReference type="InterPro" id="IPR016169">
    <property type="entry name" value="FAD-bd_PCMH_sub2"/>
</dbReference>
<evidence type="ECO:0000313" key="4">
    <source>
        <dbReference type="Proteomes" id="UP000521922"/>
    </source>
</evidence>
<dbReference type="InterPro" id="IPR016171">
    <property type="entry name" value="Vanillyl_alc_oxidase_C-sub2"/>
</dbReference>
<evidence type="ECO:0000256" key="1">
    <source>
        <dbReference type="ARBA" id="ARBA00023002"/>
    </source>
</evidence>
<evidence type="ECO:0000259" key="2">
    <source>
        <dbReference type="PROSITE" id="PS51387"/>
    </source>
</evidence>
<dbReference type="GO" id="GO:0071949">
    <property type="term" value="F:FAD binding"/>
    <property type="evidence" value="ECO:0007669"/>
    <property type="project" value="InterPro"/>
</dbReference>
<dbReference type="InterPro" id="IPR016167">
    <property type="entry name" value="FAD-bd_PCMH_sub1"/>
</dbReference>
<dbReference type="InterPro" id="IPR007173">
    <property type="entry name" value="ALO_C"/>
</dbReference>
<dbReference type="Pfam" id="PF04030">
    <property type="entry name" value="ALO"/>
    <property type="match status" value="1"/>
</dbReference>
<dbReference type="AlphaFoldDB" id="A0A7Y9DQV4"/>
<name>A0A7Y9DQV4_9ACTN</name>
<dbReference type="PANTHER" id="PTHR43762">
    <property type="entry name" value="L-GULONOLACTONE OXIDASE"/>
    <property type="match status" value="1"/>
</dbReference>
<feature type="domain" description="FAD-binding PCMH-type" evidence="2">
    <location>
        <begin position="15"/>
        <end position="183"/>
    </location>
</feature>
<dbReference type="EMBL" id="JACCBB010000002">
    <property type="protein sequence ID" value="NYD25140.1"/>
    <property type="molecule type" value="Genomic_DNA"/>
</dbReference>
<dbReference type="InterPro" id="IPR016166">
    <property type="entry name" value="FAD-bd_PCMH"/>
</dbReference>
<dbReference type="Proteomes" id="UP000521922">
    <property type="component" value="Unassembled WGS sequence"/>
</dbReference>
<accession>A0A7Y9DQV4</accession>
<dbReference type="Pfam" id="PF01565">
    <property type="entry name" value="FAD_binding_4"/>
    <property type="match status" value="1"/>
</dbReference>
<reference evidence="3 4" key="1">
    <citation type="submission" date="2020-07" db="EMBL/GenBank/DDBJ databases">
        <title>Sequencing the genomes of 1000 actinobacteria strains.</title>
        <authorList>
            <person name="Klenk H.-P."/>
        </authorList>
    </citation>
    <scope>NUCLEOTIDE SEQUENCE [LARGE SCALE GENOMIC DNA]</scope>
    <source>
        <strain evidence="3 4">DSM 7487</strain>
    </source>
</reference>
<dbReference type="PIRSF" id="PIRSF000136">
    <property type="entry name" value="LGO_GLO"/>
    <property type="match status" value="1"/>
</dbReference>
<dbReference type="SUPFAM" id="SSF56176">
    <property type="entry name" value="FAD-binding/transporter-associated domain-like"/>
    <property type="match status" value="1"/>
</dbReference>
<dbReference type="GO" id="GO:0016020">
    <property type="term" value="C:membrane"/>
    <property type="evidence" value="ECO:0007669"/>
    <property type="project" value="InterPro"/>
</dbReference>
<evidence type="ECO:0000313" key="3">
    <source>
        <dbReference type="EMBL" id="NYD25140.1"/>
    </source>
</evidence>
<gene>
    <name evidence="3" type="ORF">BJ968_004749</name>
</gene>
<dbReference type="InterPro" id="IPR036318">
    <property type="entry name" value="FAD-bd_PCMH-like_sf"/>
</dbReference>
<dbReference type="RefSeq" id="WP_179757338.1">
    <property type="nucleotide sequence ID" value="NZ_BAAAGN010000024.1"/>
</dbReference>
<dbReference type="PANTHER" id="PTHR43762:SF1">
    <property type="entry name" value="D-ARABINONO-1,4-LACTONE OXIDASE"/>
    <property type="match status" value="1"/>
</dbReference>
<dbReference type="InterPro" id="IPR006094">
    <property type="entry name" value="Oxid_FAD_bind_N"/>
</dbReference>
<dbReference type="InterPro" id="IPR010031">
    <property type="entry name" value="FAD_lactone_oxidase-like"/>
</dbReference>
<dbReference type="Gene3D" id="3.30.70.2520">
    <property type="match status" value="1"/>
</dbReference>
<proteinExistence type="predicted"/>
<dbReference type="Gene3D" id="3.30.43.10">
    <property type="entry name" value="Uridine Diphospho-n-acetylenolpyruvylglucosamine Reductase, domain 2"/>
    <property type="match status" value="1"/>
</dbReference>